<keyword evidence="4" id="KW-0597">Phosphoprotein</keyword>
<dbReference type="GO" id="GO:0016324">
    <property type="term" value="C:apical plasma membrane"/>
    <property type="evidence" value="ECO:0007669"/>
    <property type="project" value="UniProtKB-SubCell"/>
</dbReference>
<dbReference type="GO" id="GO:0005975">
    <property type="term" value="P:carbohydrate metabolic process"/>
    <property type="evidence" value="ECO:0007669"/>
    <property type="project" value="InterPro"/>
</dbReference>
<keyword evidence="11" id="KW-0325">Glycoprotein</keyword>
<organism evidence="20 21">
    <name type="scientific">Hymenochirus boettgeri</name>
    <name type="common">Congo dwarf clawed frog</name>
    <dbReference type="NCBI Taxonomy" id="247094"/>
    <lineage>
        <taxon>Eukaryota</taxon>
        <taxon>Metazoa</taxon>
        <taxon>Chordata</taxon>
        <taxon>Craniata</taxon>
        <taxon>Vertebrata</taxon>
        <taxon>Euteleostomi</taxon>
        <taxon>Amphibia</taxon>
        <taxon>Batrachia</taxon>
        <taxon>Anura</taxon>
        <taxon>Pipoidea</taxon>
        <taxon>Pipidae</taxon>
        <taxon>Pipinae</taxon>
        <taxon>Hymenochirus</taxon>
    </lineage>
</organism>
<feature type="region of interest" description="Disordered" evidence="17">
    <location>
        <begin position="12"/>
        <end position="48"/>
    </location>
</feature>
<evidence type="ECO:0000256" key="6">
    <source>
        <dbReference type="ARBA" id="ARBA00022968"/>
    </source>
</evidence>
<comment type="caution">
    <text evidence="20">The sequence shown here is derived from an EMBL/GenBank/DDBJ whole genome shotgun (WGS) entry which is preliminary data.</text>
</comment>
<sequence length="694" mass="79687">MAEGINSVELQEKGGLENNGFVHEQSEDDQLETSKIRRNSSQTDANNTTSIGIMEEPQDVLPLKPFAGMPKDVLLQFSRQPCYRITREILFWLIIIATIAIVGATIAIIALSPKCLDWWQSSPIYQVYPRSFKDSNNDGAGDLKGVQDKIDHFLYLDVKTIWIAPFYKSSLKDFNYAVDDFMDVDPTFGTMAEFESMMSAMHDKGLKLIIDLIPNHTSDKHNWFQLSKNRTGKYTDYYIWQDCVRAGDQTVPPNNWVSVYGNSSWEYDDTRKQCYFHQFRKEQPDLNLYNPNVQGEIQSVMKFWLEKGVDGFTVDAAKFLLEAEHLRDEPQVNKSQSPDTVTAYDELFHDYTTTQVGMHDIIRSFRQTVNEYSREPGRYRFMGTESNDLKMVEKTMLYYGNSFIKEADFPLNFYLFDLNKSDLSGNNIFNIVDLWMKSMPKGKWPHWMVGSPGNSRIASRVGKEYINVVNMLLLTLPGTPTTYYGEELGMEDNSAAITLETNHSAEYDPTEYPEKTPMQWDSSANAGFSTANKTWLPLNPDYMAVNVEEQKKQQNSTLNLYRELSRLRNSELPLHRGWLCYIWNDSDVFAYVREVDGMDKVFLMVLNFGKPSILNLRQAVPEIPTQVTIRLSTVVSRGGKSMSTDRIQTAMGEGLILEYNTNKPVHLKDTFKDKCFISEKACYSSAFNLLYNNC</sequence>
<evidence type="ECO:0000313" key="21">
    <source>
        <dbReference type="Proteomes" id="UP000812440"/>
    </source>
</evidence>
<dbReference type="SMART" id="SM00642">
    <property type="entry name" value="Aamy"/>
    <property type="match status" value="1"/>
</dbReference>
<dbReference type="InterPro" id="IPR006047">
    <property type="entry name" value="GH13_cat_dom"/>
</dbReference>
<evidence type="ECO:0000256" key="9">
    <source>
        <dbReference type="ARBA" id="ARBA00023136"/>
    </source>
</evidence>
<dbReference type="Pfam" id="PF00128">
    <property type="entry name" value="Alpha-amylase"/>
    <property type="match status" value="1"/>
</dbReference>
<dbReference type="EMBL" id="JAACNH010000004">
    <property type="protein sequence ID" value="KAG8443628.1"/>
    <property type="molecule type" value="Genomic_DNA"/>
</dbReference>
<dbReference type="CDD" id="cd11359">
    <property type="entry name" value="AmyAc_SLC3A1"/>
    <property type="match status" value="1"/>
</dbReference>
<dbReference type="Pfam" id="PF16028">
    <property type="entry name" value="SLC3A2_N"/>
    <property type="match status" value="1"/>
</dbReference>
<dbReference type="FunFam" id="3.90.400.10:FF:000001">
    <property type="entry name" value="Maltase A3, isoform A"/>
    <property type="match status" value="1"/>
</dbReference>
<accession>A0A8T2JIY3</accession>
<dbReference type="InterPro" id="IPR045857">
    <property type="entry name" value="O16G_dom_2"/>
</dbReference>
<dbReference type="AlphaFoldDB" id="A0A8T2JIY3"/>
<dbReference type="Gene3D" id="3.90.400.10">
    <property type="entry name" value="Oligo-1,6-glucosidase, Domain 2"/>
    <property type="match status" value="1"/>
</dbReference>
<dbReference type="OrthoDB" id="1740265at2759"/>
<dbReference type="Proteomes" id="UP000812440">
    <property type="component" value="Chromosome 5"/>
</dbReference>
<reference evidence="20" key="1">
    <citation type="thesis" date="2020" institute="ProQuest LLC" country="789 East Eisenhower Parkway, Ann Arbor, MI, USA">
        <title>Comparative Genomics and Chromosome Evolution.</title>
        <authorList>
            <person name="Mudd A.B."/>
        </authorList>
    </citation>
    <scope>NUCLEOTIDE SEQUENCE</scope>
    <source>
        <strain evidence="20">Female2</strain>
        <tissue evidence="20">Blood</tissue>
    </source>
</reference>
<keyword evidence="6" id="KW-0735">Signal-anchor</keyword>
<evidence type="ECO:0000256" key="11">
    <source>
        <dbReference type="ARBA" id="ARBA00023180"/>
    </source>
</evidence>
<name>A0A8T2JIY3_9PIPI</name>
<evidence type="ECO:0000259" key="19">
    <source>
        <dbReference type="SMART" id="SM00642"/>
    </source>
</evidence>
<evidence type="ECO:0000256" key="5">
    <source>
        <dbReference type="ARBA" id="ARBA00022692"/>
    </source>
</evidence>
<evidence type="ECO:0000256" key="17">
    <source>
        <dbReference type="SAM" id="MobiDB-lite"/>
    </source>
</evidence>
<keyword evidence="7" id="KW-0029">Amino-acid transport</keyword>
<keyword evidence="5 18" id="KW-0812">Transmembrane</keyword>
<protein>
    <recommendedName>
        <fullName evidence="13">Amino acid transporter heavy chain SLC3A1</fullName>
    </recommendedName>
    <alternativeName>
        <fullName evidence="16">Neutral and basic amino acid transport protein</fullName>
    </alternativeName>
    <alternativeName>
        <fullName evidence="15">Solute carrier family 3 member 1</fullName>
    </alternativeName>
    <alternativeName>
        <fullName evidence="14">b(0,+)-type amino acid transporter-related heavy chain</fullName>
    </alternativeName>
</protein>
<evidence type="ECO:0000256" key="2">
    <source>
        <dbReference type="ARBA" id="ARBA00022448"/>
    </source>
</evidence>
<evidence type="ECO:0000256" key="15">
    <source>
        <dbReference type="ARBA" id="ARBA00080119"/>
    </source>
</evidence>
<keyword evidence="21" id="KW-1185">Reference proteome</keyword>
<keyword evidence="9 18" id="KW-0472">Membrane</keyword>
<proteinExistence type="predicted"/>
<dbReference type="PANTHER" id="PTHR10357">
    <property type="entry name" value="ALPHA-AMYLASE FAMILY MEMBER"/>
    <property type="match status" value="1"/>
</dbReference>
<evidence type="ECO:0000256" key="10">
    <source>
        <dbReference type="ARBA" id="ARBA00023157"/>
    </source>
</evidence>
<evidence type="ECO:0000256" key="18">
    <source>
        <dbReference type="SAM" id="Phobius"/>
    </source>
</evidence>
<dbReference type="Gene3D" id="3.20.20.80">
    <property type="entry name" value="Glycosidases"/>
    <property type="match status" value="1"/>
</dbReference>
<feature type="compositionally biased region" description="Polar residues" evidence="17">
    <location>
        <begin position="39"/>
        <end position="48"/>
    </location>
</feature>
<dbReference type="GO" id="GO:0006865">
    <property type="term" value="P:amino acid transport"/>
    <property type="evidence" value="ECO:0007669"/>
    <property type="project" value="UniProtKB-KW"/>
</dbReference>
<dbReference type="InterPro" id="IPR013780">
    <property type="entry name" value="Glyco_hydro_b"/>
</dbReference>
<gene>
    <name evidence="20" type="ORF">GDO86_008973</name>
</gene>
<evidence type="ECO:0000313" key="20">
    <source>
        <dbReference type="EMBL" id="KAG8443628.1"/>
    </source>
</evidence>
<feature type="domain" description="Glycosyl hydrolase family 13 catalytic" evidence="19">
    <location>
        <begin position="126"/>
        <end position="568"/>
    </location>
</feature>
<evidence type="ECO:0000256" key="8">
    <source>
        <dbReference type="ARBA" id="ARBA00022989"/>
    </source>
</evidence>
<dbReference type="Gene3D" id="2.60.40.1180">
    <property type="entry name" value="Golgi alpha-mannosidase II"/>
    <property type="match status" value="1"/>
</dbReference>
<evidence type="ECO:0000256" key="14">
    <source>
        <dbReference type="ARBA" id="ARBA00076162"/>
    </source>
</evidence>
<dbReference type="SUPFAM" id="SSF51445">
    <property type="entry name" value="(Trans)glycosidases"/>
    <property type="match status" value="1"/>
</dbReference>
<evidence type="ECO:0000256" key="4">
    <source>
        <dbReference type="ARBA" id="ARBA00022553"/>
    </source>
</evidence>
<comment type="subcellular location">
    <subcellularLocation>
        <location evidence="1">Apical cell membrane</location>
        <topology evidence="1">Single-pass type II membrane protein</topology>
    </subcellularLocation>
</comment>
<comment type="subunit">
    <text evidence="12">Disulfide-linked heterodimer composed of the catalytic light subunit SLC7A9 and the heavy subunit SLC3A1. The heterodimer is the minimal functional unit. Assembles in non-covalently linked heterotetramers (dimers of heterodimers) and higher order oligomers; the oligomerization is mediated by SLC3A1 likely to prevent degradation in the endoplasmic reticulum and facilitate heteromer trafficking to the plasma membrane. Disulfide-linked heterodimer composed of the catalytic light subunit SLC7A13 and the heavy subunit SLC3A1.</text>
</comment>
<dbReference type="InterPro" id="IPR031984">
    <property type="entry name" value="SLC3A2_N"/>
</dbReference>
<keyword evidence="2" id="KW-0813">Transport</keyword>
<evidence type="ECO:0000256" key="1">
    <source>
        <dbReference type="ARBA" id="ARBA00004655"/>
    </source>
</evidence>
<evidence type="ECO:0000256" key="13">
    <source>
        <dbReference type="ARBA" id="ARBA00068638"/>
    </source>
</evidence>
<dbReference type="InterPro" id="IPR017853">
    <property type="entry name" value="GH"/>
</dbReference>
<keyword evidence="8 18" id="KW-1133">Transmembrane helix</keyword>
<evidence type="ECO:0000256" key="16">
    <source>
        <dbReference type="ARBA" id="ARBA00083001"/>
    </source>
</evidence>
<evidence type="ECO:0000256" key="7">
    <source>
        <dbReference type="ARBA" id="ARBA00022970"/>
    </source>
</evidence>
<keyword evidence="10" id="KW-1015">Disulfide bond</keyword>
<feature type="transmembrane region" description="Helical" evidence="18">
    <location>
        <begin position="89"/>
        <end position="111"/>
    </location>
</feature>
<keyword evidence="3" id="KW-1003">Cell membrane</keyword>
<evidence type="ECO:0000256" key="3">
    <source>
        <dbReference type="ARBA" id="ARBA00022475"/>
    </source>
</evidence>
<dbReference type="PANTHER" id="PTHR10357:SF179">
    <property type="entry name" value="NEUTRAL AND BASIC AMINO ACID TRANSPORT PROTEIN RBAT"/>
    <property type="match status" value="1"/>
</dbReference>
<dbReference type="FunFam" id="2.60.40.1180:FF:000026">
    <property type="entry name" value="Solute carrier family 3 (amino acid transporter heavy chain), member 1"/>
    <property type="match status" value="1"/>
</dbReference>
<evidence type="ECO:0000256" key="12">
    <source>
        <dbReference type="ARBA" id="ARBA00062813"/>
    </source>
</evidence>